<feature type="region of interest" description="Disordered" evidence="1">
    <location>
        <begin position="156"/>
        <end position="188"/>
    </location>
</feature>
<evidence type="ECO:0000313" key="4">
    <source>
        <dbReference type="Proteomes" id="UP000298663"/>
    </source>
</evidence>
<reference evidence="3 4" key="2">
    <citation type="journal article" date="2019" name="G3 (Bethesda)">
        <title>Hybrid Assembly of the Genome of the Entomopathogenic Nematode Steinernema carpocapsae Identifies the X-Chromosome.</title>
        <authorList>
            <person name="Serra L."/>
            <person name="Macchietto M."/>
            <person name="Macias-Munoz A."/>
            <person name="McGill C.J."/>
            <person name="Rodriguez I.M."/>
            <person name="Rodriguez B."/>
            <person name="Murad R."/>
            <person name="Mortazavi A."/>
        </authorList>
    </citation>
    <scope>NUCLEOTIDE SEQUENCE [LARGE SCALE GENOMIC DNA]</scope>
    <source>
        <strain evidence="3 4">ALL</strain>
    </source>
</reference>
<organism evidence="3 4">
    <name type="scientific">Steinernema carpocapsae</name>
    <name type="common">Entomopathogenic nematode</name>
    <dbReference type="NCBI Taxonomy" id="34508"/>
    <lineage>
        <taxon>Eukaryota</taxon>
        <taxon>Metazoa</taxon>
        <taxon>Ecdysozoa</taxon>
        <taxon>Nematoda</taxon>
        <taxon>Chromadorea</taxon>
        <taxon>Rhabditida</taxon>
        <taxon>Tylenchina</taxon>
        <taxon>Panagrolaimomorpha</taxon>
        <taxon>Strongyloidoidea</taxon>
        <taxon>Steinernematidae</taxon>
        <taxon>Steinernema</taxon>
    </lineage>
</organism>
<gene>
    <name evidence="3" type="ORF">L596_004401</name>
</gene>
<keyword evidence="2" id="KW-0732">Signal</keyword>
<keyword evidence="4" id="KW-1185">Reference proteome</keyword>
<evidence type="ECO:0000313" key="3">
    <source>
        <dbReference type="EMBL" id="TMS37478.1"/>
    </source>
</evidence>
<feature type="signal peptide" evidence="2">
    <location>
        <begin position="1"/>
        <end position="37"/>
    </location>
</feature>
<dbReference type="EMBL" id="AZBU02000001">
    <property type="protein sequence ID" value="TMS37478.1"/>
    <property type="molecule type" value="Genomic_DNA"/>
</dbReference>
<dbReference type="AlphaFoldDB" id="A0A4U8UZT3"/>
<dbReference type="OrthoDB" id="10285511at2759"/>
<feature type="compositionally biased region" description="Basic residues" evidence="1">
    <location>
        <begin position="157"/>
        <end position="172"/>
    </location>
</feature>
<accession>A0A4U8UZT3</accession>
<evidence type="ECO:0000256" key="2">
    <source>
        <dbReference type="SAM" id="SignalP"/>
    </source>
</evidence>
<dbReference type="Proteomes" id="UP000298663">
    <property type="component" value="Unassembled WGS sequence"/>
</dbReference>
<feature type="chain" id="PRO_5020923606" evidence="2">
    <location>
        <begin position="38"/>
        <end position="212"/>
    </location>
</feature>
<name>A0A4U8UZT3_STECR</name>
<sequence length="212" mass="24127">MNQGGCFSLFLLCGSGMFSSKRPLLALFVFLLPAVLAIHSCFQGRSDHDQLDVEVSCYSDECAIVKYSRTSYKERLCHRDLAKQHPALLYLNCPDGDRTFCLNQTSTRIITDSPIDLVEETYGEVLKYLEINEFCCCRGESCNAKNPEMEKYYRQVDHHRHRHHHRHKHHHPPSPSGPRHEYYPGGEMDSGNAAALGTTTTVTFLVAFTFLL</sequence>
<reference evidence="3 4" key="1">
    <citation type="journal article" date="2015" name="Genome Biol.">
        <title>Comparative genomics of Steinernema reveals deeply conserved gene regulatory networks.</title>
        <authorList>
            <person name="Dillman A.R."/>
            <person name="Macchietto M."/>
            <person name="Porter C.F."/>
            <person name="Rogers A."/>
            <person name="Williams B."/>
            <person name="Antoshechkin I."/>
            <person name="Lee M.M."/>
            <person name="Goodwin Z."/>
            <person name="Lu X."/>
            <person name="Lewis E.E."/>
            <person name="Goodrich-Blair H."/>
            <person name="Stock S.P."/>
            <person name="Adams B.J."/>
            <person name="Sternberg P.W."/>
            <person name="Mortazavi A."/>
        </authorList>
    </citation>
    <scope>NUCLEOTIDE SEQUENCE [LARGE SCALE GENOMIC DNA]</scope>
    <source>
        <strain evidence="3 4">ALL</strain>
    </source>
</reference>
<protein>
    <submittedName>
        <fullName evidence="3">Uncharacterized protein</fullName>
    </submittedName>
</protein>
<evidence type="ECO:0000256" key="1">
    <source>
        <dbReference type="SAM" id="MobiDB-lite"/>
    </source>
</evidence>
<proteinExistence type="predicted"/>
<comment type="caution">
    <text evidence="3">The sequence shown here is derived from an EMBL/GenBank/DDBJ whole genome shotgun (WGS) entry which is preliminary data.</text>
</comment>